<gene>
    <name evidence="2" type="ORF">CATYP_01425</name>
</gene>
<evidence type="ECO:0000313" key="3">
    <source>
        <dbReference type="Proteomes" id="UP000028504"/>
    </source>
</evidence>
<dbReference type="Pfam" id="PF13177">
    <property type="entry name" value="DNA_pol3_delta2"/>
    <property type="match status" value="1"/>
</dbReference>
<dbReference type="PANTHER" id="PTHR11669">
    <property type="entry name" value="REPLICATION FACTOR C / DNA POLYMERASE III GAMMA-TAU SUBUNIT"/>
    <property type="match status" value="1"/>
</dbReference>
<evidence type="ECO:0000256" key="1">
    <source>
        <dbReference type="SAM" id="MobiDB-lite"/>
    </source>
</evidence>
<dbReference type="EMBL" id="CP008944">
    <property type="protein sequence ID" value="AIG63560.1"/>
    <property type="molecule type" value="Genomic_DNA"/>
</dbReference>
<reference evidence="2 3" key="1">
    <citation type="submission" date="2014-07" db="EMBL/GenBank/DDBJ databases">
        <title>Complete genome sequence of Corynebacterium atypicum DSM 44849: identifiction of the mycolic acid biosynthesis genes.</title>
        <authorList>
            <person name="Tippelt A."/>
            <person name="Mollmann S."/>
            <person name="Albersmeier A."/>
            <person name="Jaenicke S."/>
            <person name="Ruckert C."/>
            <person name="Tauch A."/>
        </authorList>
    </citation>
    <scope>NUCLEOTIDE SEQUENCE [LARGE SCALE GENOMIC DNA]</scope>
    <source>
        <strain evidence="2 3">R2070</strain>
    </source>
</reference>
<dbReference type="SUPFAM" id="SSF52540">
    <property type="entry name" value="P-loop containing nucleoside triphosphate hydrolases"/>
    <property type="match status" value="1"/>
</dbReference>
<dbReference type="InterPro" id="IPR027417">
    <property type="entry name" value="P-loop_NTPase"/>
</dbReference>
<accession>A0ABM5QLA7</accession>
<proteinExistence type="predicted"/>
<keyword evidence="3" id="KW-1185">Reference proteome</keyword>
<sequence>MPADSGPVFAALADAPRVRDLVSAAAWAARSQVGGVPPGRGAPGASIVDAGRSMGTDAAMTHSWLITGAPGSGRTEVARAFAAALECTDPQRPGCGQCAACQAVLARAHTDVVEIAPEGLSISVETVREEIVGRAETLPTVGSWRVVIVHDADRLSPAAADALLKTVEEPAPRTVLFFCAPSTDPEDFSVTLRSRCRHIYVPPPSVDRIVRILTSEEGASEPDARLAALASLRHIGRARRLVTRPEMQRRRARVLRLAELIGHGDVAFREAGQLFQAIKSETADDFADADAEEKAVLERSLGMGGRGKGVQKSLRGSAGAVRDLEKQQKRRKTRRERDLLDLSLVDLTGLYRDAFLLSCGARLAPTHPDFQGLAQELATSVSPQGLVACLDAIALCRRHITQNVGLSIAVDGMIGRLRLAYGVR</sequence>
<name>A0ABM5QLA7_9CORY</name>
<organism evidence="2 3">
    <name type="scientific">Corynebacterium atypicum</name>
    <dbReference type="NCBI Taxonomy" id="191610"/>
    <lineage>
        <taxon>Bacteria</taxon>
        <taxon>Bacillati</taxon>
        <taxon>Actinomycetota</taxon>
        <taxon>Actinomycetes</taxon>
        <taxon>Mycobacteriales</taxon>
        <taxon>Corynebacteriaceae</taxon>
        <taxon>Corynebacterium</taxon>
    </lineage>
</organism>
<dbReference type="InterPro" id="IPR050238">
    <property type="entry name" value="DNA_Rep/Repair_Clamp_Loader"/>
</dbReference>
<dbReference type="NCBIfam" id="NF005926">
    <property type="entry name" value="PRK07940.1"/>
    <property type="match status" value="1"/>
</dbReference>
<evidence type="ECO:0000313" key="2">
    <source>
        <dbReference type="EMBL" id="AIG63560.1"/>
    </source>
</evidence>
<dbReference type="Gene3D" id="3.40.50.300">
    <property type="entry name" value="P-loop containing nucleotide triphosphate hydrolases"/>
    <property type="match status" value="1"/>
</dbReference>
<feature type="region of interest" description="Disordered" evidence="1">
    <location>
        <begin position="305"/>
        <end position="332"/>
    </location>
</feature>
<protein>
    <submittedName>
        <fullName evidence="2">DNA polymerase III subunit delta</fullName>
    </submittedName>
</protein>
<dbReference type="PANTHER" id="PTHR11669:SF8">
    <property type="entry name" value="DNA POLYMERASE III SUBUNIT DELTA"/>
    <property type="match status" value="1"/>
</dbReference>
<dbReference type="Proteomes" id="UP000028504">
    <property type="component" value="Chromosome"/>
</dbReference>